<organism evidence="2 3">
    <name type="scientific">Diversispora eburnea</name>
    <dbReference type="NCBI Taxonomy" id="1213867"/>
    <lineage>
        <taxon>Eukaryota</taxon>
        <taxon>Fungi</taxon>
        <taxon>Fungi incertae sedis</taxon>
        <taxon>Mucoromycota</taxon>
        <taxon>Glomeromycotina</taxon>
        <taxon>Glomeromycetes</taxon>
        <taxon>Diversisporales</taxon>
        <taxon>Diversisporaceae</taxon>
        <taxon>Diversispora</taxon>
    </lineage>
</organism>
<dbReference type="SUPFAM" id="SSF52047">
    <property type="entry name" value="RNI-like"/>
    <property type="match status" value="1"/>
</dbReference>
<dbReference type="OrthoDB" id="2378493at2759"/>
<accession>A0A9N9BS03</accession>
<dbReference type="Proteomes" id="UP000789706">
    <property type="component" value="Unassembled WGS sequence"/>
</dbReference>
<protein>
    <submittedName>
        <fullName evidence="2">11291_t:CDS:1</fullName>
    </submittedName>
</protein>
<dbReference type="EMBL" id="CAJVPK010001204">
    <property type="protein sequence ID" value="CAG8576122.1"/>
    <property type="molecule type" value="Genomic_DNA"/>
</dbReference>
<evidence type="ECO:0000256" key="1">
    <source>
        <dbReference type="SAM" id="MobiDB-lite"/>
    </source>
</evidence>
<dbReference type="InterPro" id="IPR032675">
    <property type="entry name" value="LRR_dom_sf"/>
</dbReference>
<keyword evidence="3" id="KW-1185">Reference proteome</keyword>
<proteinExistence type="predicted"/>
<evidence type="ECO:0000313" key="2">
    <source>
        <dbReference type="EMBL" id="CAG8576122.1"/>
    </source>
</evidence>
<feature type="region of interest" description="Disordered" evidence="1">
    <location>
        <begin position="550"/>
        <end position="585"/>
    </location>
</feature>
<reference evidence="2" key="1">
    <citation type="submission" date="2021-06" db="EMBL/GenBank/DDBJ databases">
        <authorList>
            <person name="Kallberg Y."/>
            <person name="Tangrot J."/>
            <person name="Rosling A."/>
        </authorList>
    </citation>
    <scope>NUCLEOTIDE SEQUENCE</scope>
    <source>
        <strain evidence="2">AZ414A</strain>
    </source>
</reference>
<dbReference type="AlphaFoldDB" id="A0A9N9BS03"/>
<evidence type="ECO:0000313" key="3">
    <source>
        <dbReference type="Proteomes" id="UP000789706"/>
    </source>
</evidence>
<gene>
    <name evidence="2" type="ORF">DEBURN_LOCUS8333</name>
</gene>
<comment type="caution">
    <text evidence="2">The sequence shown here is derived from an EMBL/GenBank/DDBJ whole genome shotgun (WGS) entry which is preliminary data.</text>
</comment>
<dbReference type="Gene3D" id="3.80.10.10">
    <property type="entry name" value="Ribonuclease Inhibitor"/>
    <property type="match status" value="1"/>
</dbReference>
<name>A0A9N9BS03_9GLOM</name>
<sequence>MAGSLPNLCLSTIFEYLENDLKTLSSCIRVNRHWCLSSICELWRNPFDDFCDKDQHVKLINTYLSCLPENIKVNLGINHLSKTAFDYPYFLHILVSNSINLGVKKWITTYNSELSNLERKKFRLNIVQILIQHFLKYSVNIKEINLEYKQLVNIFNFPGSSLSLSKIKKLNCGCIAGKFGFTMTDILSSAIPITKDLCELEMRLSTRDHSSVVKLAELIKIQRNLKIISLILAENSENGFELLWESISFHKHTLVKIVLSSIKFDKKNPIPLQQFGSFQNLKELEIEYCSNFTFSIKEIDQQSSFKKLEKISMVRSSDIPEDFINLILLQSNKSMREIKLRDFECLEEVIKTCTTFCTNITSLTISINKEQFIILIGLIKACQDLRHIFLIDNKVFTFIDEFAYVPFFFDVQRSLLIPTYLNSNENLQKLGKVIPKSLNIFRFHFNWEFSSEALDEFLCNFVTSKLKYLDFETSKFFTDDHIKVILKHCGEGTLDRLDIYDQNEISDECLIEARKKIGRVDLANSKIMPEGKFAIVKEIVLSSLYDSEEADAYSDDEDDFIDEGESDESEMDFDEDDDDDSSEDDIFDIFEEFFSDEGYFSDDYEDYSDSSEEIMIMH</sequence>